<dbReference type="InterPro" id="IPR000551">
    <property type="entry name" value="MerR-type_HTH_dom"/>
</dbReference>
<dbReference type="GO" id="GO:0003677">
    <property type="term" value="F:DNA binding"/>
    <property type="evidence" value="ECO:0007669"/>
    <property type="project" value="InterPro"/>
</dbReference>
<protein>
    <recommendedName>
        <fullName evidence="1">HTH merR-type domain-containing protein</fullName>
    </recommendedName>
</protein>
<proteinExistence type="predicted"/>
<evidence type="ECO:0000259" key="1">
    <source>
        <dbReference type="Pfam" id="PF13411"/>
    </source>
</evidence>
<feature type="domain" description="HTH merR-type" evidence="1">
    <location>
        <begin position="48"/>
        <end position="93"/>
    </location>
</feature>
<dbReference type="Pfam" id="PF13411">
    <property type="entry name" value="MerR_1"/>
    <property type="match status" value="1"/>
</dbReference>
<comment type="caution">
    <text evidence="2">The sequence shown here is derived from an EMBL/GenBank/DDBJ whole genome shotgun (WGS) entry which is preliminary data.</text>
</comment>
<gene>
    <name evidence="2" type="ORF">A3K49_03385</name>
</gene>
<dbReference type="InterPro" id="IPR009061">
    <property type="entry name" value="DNA-bd_dom_put_sf"/>
</dbReference>
<dbReference type="SUPFAM" id="SSF46955">
    <property type="entry name" value="Putative DNA-binding domain"/>
    <property type="match status" value="1"/>
</dbReference>
<evidence type="ECO:0000313" key="2">
    <source>
        <dbReference type="EMBL" id="OGC28025.1"/>
    </source>
</evidence>
<name>A0A1F4T5F8_UNCSA</name>
<accession>A0A1F4T5F8</accession>
<dbReference type="EMBL" id="MEUG01000001">
    <property type="protein sequence ID" value="OGC28025.1"/>
    <property type="molecule type" value="Genomic_DNA"/>
</dbReference>
<reference evidence="2 3" key="1">
    <citation type="journal article" date="2016" name="Nat. Commun.">
        <title>Thousands of microbial genomes shed light on interconnected biogeochemical processes in an aquifer system.</title>
        <authorList>
            <person name="Anantharaman K."/>
            <person name="Brown C.T."/>
            <person name="Hug L.A."/>
            <person name="Sharon I."/>
            <person name="Castelle C.J."/>
            <person name="Probst A.J."/>
            <person name="Thomas B.C."/>
            <person name="Singh A."/>
            <person name="Wilkins M.J."/>
            <person name="Karaoz U."/>
            <person name="Brodie E.L."/>
            <person name="Williams K.H."/>
            <person name="Hubbard S.S."/>
            <person name="Banfield J.F."/>
        </authorList>
    </citation>
    <scope>NUCLEOTIDE SEQUENCE [LARGE SCALE GENOMIC DNA]</scope>
</reference>
<dbReference type="Gene3D" id="1.10.1660.10">
    <property type="match status" value="1"/>
</dbReference>
<organism evidence="2 3">
    <name type="scientific">candidate division WOR-1 bacterium RIFOXYC12_FULL_54_18</name>
    <dbReference type="NCBI Taxonomy" id="1802584"/>
    <lineage>
        <taxon>Bacteria</taxon>
        <taxon>Bacillati</taxon>
        <taxon>Saganbacteria</taxon>
    </lineage>
</organism>
<dbReference type="GO" id="GO:0006355">
    <property type="term" value="P:regulation of DNA-templated transcription"/>
    <property type="evidence" value="ECO:0007669"/>
    <property type="project" value="InterPro"/>
</dbReference>
<dbReference type="AlphaFoldDB" id="A0A1F4T5F8"/>
<sequence>MYGLPAARFFLPFLLWLATLQAAFEIVLTTTVNTIKLLLRMTKEHIIYNMTELAKELKVTRQAIYKWIKKGWVKPKRDYRDYPVFTEADVKKIMKWKSAIR</sequence>
<evidence type="ECO:0000313" key="3">
    <source>
        <dbReference type="Proteomes" id="UP000178602"/>
    </source>
</evidence>
<dbReference type="Proteomes" id="UP000178602">
    <property type="component" value="Unassembled WGS sequence"/>
</dbReference>